<accession>A0A0A0KQU5</accession>
<evidence type="ECO:0000313" key="2">
    <source>
        <dbReference type="Proteomes" id="UP000029981"/>
    </source>
</evidence>
<dbReference type="AlphaFoldDB" id="A0A0A0KQU5"/>
<organism evidence="1 2">
    <name type="scientific">Cucumis sativus</name>
    <name type="common">Cucumber</name>
    <dbReference type="NCBI Taxonomy" id="3659"/>
    <lineage>
        <taxon>Eukaryota</taxon>
        <taxon>Viridiplantae</taxon>
        <taxon>Streptophyta</taxon>
        <taxon>Embryophyta</taxon>
        <taxon>Tracheophyta</taxon>
        <taxon>Spermatophyta</taxon>
        <taxon>Magnoliopsida</taxon>
        <taxon>eudicotyledons</taxon>
        <taxon>Gunneridae</taxon>
        <taxon>Pentapetalae</taxon>
        <taxon>rosids</taxon>
        <taxon>fabids</taxon>
        <taxon>Cucurbitales</taxon>
        <taxon>Cucurbitaceae</taxon>
        <taxon>Benincaseae</taxon>
        <taxon>Cucumis</taxon>
    </lineage>
</organism>
<sequence length="52" mass="5908">MRNNTSSESVPAFLCFSGFYFQARFLWVSRIFPCVRDRVLELHIAGVGPGEV</sequence>
<dbReference type="EMBL" id="CM002926">
    <property type="protein sequence ID" value="KGN51980.1"/>
    <property type="molecule type" value="Genomic_DNA"/>
</dbReference>
<reference evidence="1 2" key="4">
    <citation type="journal article" date="2011" name="BMC Genomics">
        <title>RNA-Seq improves annotation of protein-coding genes in the cucumber genome.</title>
        <authorList>
            <person name="Li Z."/>
            <person name="Zhang Z."/>
            <person name="Yan P."/>
            <person name="Huang S."/>
            <person name="Fei Z."/>
            <person name="Lin K."/>
        </authorList>
    </citation>
    <scope>NUCLEOTIDE SEQUENCE [LARGE SCALE GENOMIC DNA]</scope>
    <source>
        <strain evidence="2">cv. 9930</strain>
    </source>
</reference>
<proteinExistence type="predicted"/>
<reference evidence="1 2" key="3">
    <citation type="journal article" date="2010" name="BMC Genomics">
        <title>Transcriptome sequencing and comparative analysis of cucumber flowers with different sex types.</title>
        <authorList>
            <person name="Guo S."/>
            <person name="Zheng Y."/>
            <person name="Joung J.G."/>
            <person name="Liu S."/>
            <person name="Zhang Z."/>
            <person name="Crasta O.R."/>
            <person name="Sobral B.W."/>
            <person name="Xu Y."/>
            <person name="Huang S."/>
            <person name="Fei Z."/>
        </authorList>
    </citation>
    <scope>NUCLEOTIDE SEQUENCE [LARGE SCALE GENOMIC DNA]</scope>
    <source>
        <strain evidence="2">cv. 9930</strain>
    </source>
</reference>
<evidence type="ECO:0000313" key="1">
    <source>
        <dbReference type="EMBL" id="KGN51980.1"/>
    </source>
</evidence>
<reference evidence="1 2" key="2">
    <citation type="journal article" date="2009" name="PLoS ONE">
        <title>An integrated genetic and cytogenetic map of the cucumber genome.</title>
        <authorList>
            <person name="Ren Y."/>
            <person name="Zhang Z."/>
            <person name="Liu J."/>
            <person name="Staub J.E."/>
            <person name="Han Y."/>
            <person name="Cheng Z."/>
            <person name="Li X."/>
            <person name="Lu J."/>
            <person name="Miao H."/>
            <person name="Kang H."/>
            <person name="Xie B."/>
            <person name="Gu X."/>
            <person name="Wang X."/>
            <person name="Du Y."/>
            <person name="Jin W."/>
            <person name="Huang S."/>
        </authorList>
    </citation>
    <scope>NUCLEOTIDE SEQUENCE [LARGE SCALE GENOMIC DNA]</scope>
    <source>
        <strain evidence="2">cv. 9930</strain>
    </source>
</reference>
<dbReference type="Proteomes" id="UP000029981">
    <property type="component" value="Chromosome 5"/>
</dbReference>
<keyword evidence="2" id="KW-1185">Reference proteome</keyword>
<protein>
    <submittedName>
        <fullName evidence="1">Uncharacterized protein</fullName>
    </submittedName>
</protein>
<reference evidence="1 2" key="1">
    <citation type="journal article" date="2009" name="Nat. Genet.">
        <title>The genome of the cucumber, Cucumis sativus L.</title>
        <authorList>
            <person name="Huang S."/>
            <person name="Li R."/>
            <person name="Zhang Z."/>
            <person name="Li L."/>
            <person name="Gu X."/>
            <person name="Fan W."/>
            <person name="Lucas W.J."/>
            <person name="Wang X."/>
            <person name="Xie B."/>
            <person name="Ni P."/>
            <person name="Ren Y."/>
            <person name="Zhu H."/>
            <person name="Li J."/>
            <person name="Lin K."/>
            <person name="Jin W."/>
            <person name="Fei Z."/>
            <person name="Li G."/>
            <person name="Staub J."/>
            <person name="Kilian A."/>
            <person name="van der Vossen E.A."/>
            <person name="Wu Y."/>
            <person name="Guo J."/>
            <person name="He J."/>
            <person name="Jia Z."/>
            <person name="Ren Y."/>
            <person name="Tian G."/>
            <person name="Lu Y."/>
            <person name="Ruan J."/>
            <person name="Qian W."/>
            <person name="Wang M."/>
            <person name="Huang Q."/>
            <person name="Li B."/>
            <person name="Xuan Z."/>
            <person name="Cao J."/>
            <person name="Asan"/>
            <person name="Wu Z."/>
            <person name="Zhang J."/>
            <person name="Cai Q."/>
            <person name="Bai Y."/>
            <person name="Zhao B."/>
            <person name="Han Y."/>
            <person name="Li Y."/>
            <person name="Li X."/>
            <person name="Wang S."/>
            <person name="Shi Q."/>
            <person name="Liu S."/>
            <person name="Cho W.K."/>
            <person name="Kim J.Y."/>
            <person name="Xu Y."/>
            <person name="Heller-Uszynska K."/>
            <person name="Miao H."/>
            <person name="Cheng Z."/>
            <person name="Zhang S."/>
            <person name="Wu J."/>
            <person name="Yang Y."/>
            <person name="Kang H."/>
            <person name="Li M."/>
            <person name="Liang H."/>
            <person name="Ren X."/>
            <person name="Shi Z."/>
            <person name="Wen M."/>
            <person name="Jian M."/>
            <person name="Yang H."/>
            <person name="Zhang G."/>
            <person name="Yang Z."/>
            <person name="Chen R."/>
            <person name="Liu S."/>
            <person name="Li J."/>
            <person name="Ma L."/>
            <person name="Liu H."/>
            <person name="Zhou Y."/>
            <person name="Zhao J."/>
            <person name="Fang X."/>
            <person name="Li G."/>
            <person name="Fang L."/>
            <person name="Li Y."/>
            <person name="Liu D."/>
            <person name="Zheng H."/>
            <person name="Zhang Y."/>
            <person name="Qin N."/>
            <person name="Li Z."/>
            <person name="Yang G."/>
            <person name="Yang S."/>
            <person name="Bolund L."/>
            <person name="Kristiansen K."/>
            <person name="Zheng H."/>
            <person name="Li S."/>
            <person name="Zhang X."/>
            <person name="Yang H."/>
            <person name="Wang J."/>
            <person name="Sun R."/>
            <person name="Zhang B."/>
            <person name="Jiang S."/>
            <person name="Wang J."/>
            <person name="Du Y."/>
            <person name="Li S."/>
        </authorList>
    </citation>
    <scope>NUCLEOTIDE SEQUENCE [LARGE SCALE GENOMIC DNA]</scope>
    <source>
        <strain evidence="2">cv. 9930</strain>
    </source>
</reference>
<dbReference type="Gramene" id="KGN51980">
    <property type="protein sequence ID" value="KGN51980"/>
    <property type="gene ID" value="Csa_5G606700"/>
</dbReference>
<gene>
    <name evidence="1" type="ORF">Csa_5G606700</name>
</gene>
<name>A0A0A0KQU5_CUCSA</name>